<evidence type="ECO:0000313" key="24">
    <source>
        <dbReference type="EMBL" id="GGI97663.1"/>
    </source>
</evidence>
<feature type="domain" description="PEP-utilising enzyme C-terminal" evidence="22">
    <location>
        <begin position="265"/>
        <end position="553"/>
    </location>
</feature>
<feature type="binding site" evidence="18">
    <location>
        <position position="478"/>
    </location>
    <ligand>
        <name>phosphoenolpyruvate</name>
        <dbReference type="ChEBI" id="CHEBI:58702"/>
    </ligand>
</feature>
<comment type="similarity">
    <text evidence="5">Belongs to the PEP-utilizing enzyme family.</text>
</comment>
<evidence type="ECO:0000256" key="9">
    <source>
        <dbReference type="ARBA" id="ARBA00022490"/>
    </source>
</evidence>
<reference evidence="24" key="1">
    <citation type="journal article" date="2014" name="Int. J. Syst. Evol. Microbiol.">
        <title>Complete genome sequence of Corynebacterium casei LMG S-19264T (=DSM 44701T), isolated from a smear-ripened cheese.</title>
        <authorList>
            <consortium name="US DOE Joint Genome Institute (JGI-PGF)"/>
            <person name="Walter F."/>
            <person name="Albersmeier A."/>
            <person name="Kalinowski J."/>
            <person name="Ruckert C."/>
        </authorList>
    </citation>
    <scope>NUCLEOTIDE SEQUENCE</scope>
    <source>
        <strain evidence="24">JCM 14359</strain>
    </source>
</reference>
<keyword evidence="10" id="KW-0762">Sugar transport</keyword>
<dbReference type="PIRSF" id="PIRSF000732">
    <property type="entry name" value="PTS_enzyme_I"/>
    <property type="match status" value="1"/>
</dbReference>
<dbReference type="PRINTS" id="PR01736">
    <property type="entry name" value="PHPHTRNFRASE"/>
</dbReference>
<dbReference type="EMBL" id="BMOC01000002">
    <property type="protein sequence ID" value="GGI97663.1"/>
    <property type="molecule type" value="Genomic_DNA"/>
</dbReference>
<dbReference type="AlphaFoldDB" id="A0A830EJL1"/>
<feature type="domain" description="PEP-utilising enzyme mobile" evidence="21">
    <location>
        <begin position="172"/>
        <end position="244"/>
    </location>
</feature>
<evidence type="ECO:0000256" key="16">
    <source>
        <dbReference type="ARBA" id="ARBA00033235"/>
    </source>
</evidence>
<feature type="compositionally biased region" description="Basic and acidic residues" evidence="20">
    <location>
        <begin position="60"/>
        <end position="71"/>
    </location>
</feature>
<dbReference type="Gene3D" id="3.20.20.60">
    <property type="entry name" value="Phosphoenolpyruvate-binding domains"/>
    <property type="match status" value="1"/>
</dbReference>
<dbReference type="InterPro" id="IPR008731">
    <property type="entry name" value="PTS_EIN"/>
</dbReference>
<evidence type="ECO:0000256" key="3">
    <source>
        <dbReference type="ARBA" id="ARBA00002728"/>
    </source>
</evidence>
<dbReference type="InterPro" id="IPR023151">
    <property type="entry name" value="PEP_util_CS"/>
</dbReference>
<evidence type="ECO:0000313" key="25">
    <source>
        <dbReference type="Proteomes" id="UP000653099"/>
    </source>
</evidence>
<dbReference type="GO" id="GO:0046872">
    <property type="term" value="F:metal ion binding"/>
    <property type="evidence" value="ECO:0007669"/>
    <property type="project" value="UniProtKB-KW"/>
</dbReference>
<feature type="compositionally biased region" description="Acidic residues" evidence="20">
    <location>
        <begin position="39"/>
        <end position="59"/>
    </location>
</feature>
<evidence type="ECO:0000256" key="4">
    <source>
        <dbReference type="ARBA" id="ARBA00004496"/>
    </source>
</evidence>
<dbReference type="InterPro" id="IPR040442">
    <property type="entry name" value="Pyrv_kinase-like_dom_sf"/>
</dbReference>
<dbReference type="GO" id="GO:0009401">
    <property type="term" value="P:phosphoenolpyruvate-dependent sugar phosphotransferase system"/>
    <property type="evidence" value="ECO:0007669"/>
    <property type="project" value="UniProtKB-KW"/>
</dbReference>
<dbReference type="RefSeq" id="WP_188785763.1">
    <property type="nucleotide sequence ID" value="NZ_BMOC01000002.1"/>
</dbReference>
<keyword evidence="9" id="KW-0963">Cytoplasm</keyword>
<protein>
    <recommendedName>
        <fullName evidence="7">Phosphoenolpyruvate-protein phosphotransferase</fullName>
        <ecNumber evidence="6">2.7.3.9</ecNumber>
    </recommendedName>
    <alternativeName>
        <fullName evidence="16">Phosphotransferase system, enzyme I</fullName>
    </alternativeName>
</protein>
<dbReference type="PROSITE" id="PS00742">
    <property type="entry name" value="PEP_ENZYMES_2"/>
    <property type="match status" value="1"/>
</dbReference>
<evidence type="ECO:0000256" key="20">
    <source>
        <dbReference type="SAM" id="MobiDB-lite"/>
    </source>
</evidence>
<evidence type="ECO:0000256" key="15">
    <source>
        <dbReference type="ARBA" id="ARBA00022842"/>
    </source>
</evidence>
<accession>A0A830EJL1</accession>
<proteinExistence type="inferred from homology"/>
<dbReference type="InterPro" id="IPR050499">
    <property type="entry name" value="PEP-utilizing_PTS_enzyme"/>
</dbReference>
<sequence>MVRRLSGVGAIRAAGTGTAVWYGSEPDLGDPPAIGTVDPDPDPDPDTDTDTDTETETETETERFESARDAARKAIRAERERATERLDDAAAAVFDAHVQFLDDPQLAETVAARIESGLPAEHAVDRAFAAFVDRFEGTGGRTAERADDLRDVRDRLLRELVGGDRDDLADLPAGSVVLAERLTPSDTARLDPDRVAGFATVTGGPTAHAAIFARSLGLPAVVGVGEGLHDVAAGAEVVVDGTEGEVVIGPDAATREAAGGDERVEIRTAPVTTAEGTPIEVAANVGQQADLAAAADHGADGIGLFRTEFLFFDRASPPDEDEQYEAYREALATFPDGRVVVRTLDVGGDKPVGYLDPADDENPFLGERGIRRSLGPDADVFETQLRALLRAAATDAGGRLSVMVPLVTTVDEVVAAREAIESVAAALDAAGEAYATPEFGVMIETPAAALLAEPLVGHVDFVSVGTNDLAQYVMAAARGNRRVADLADPRQPAVLRAIRRGVAATEGTDVWVGVCGEMASDPAVTPLLVGLGVDELSVAPASAPRVKRAVSEVRDDAARDLAERALAAGTREEVAAVLDGTVS</sequence>
<feature type="binding site" evidence="18">
    <location>
        <position position="342"/>
    </location>
    <ligand>
        <name>phosphoenolpyruvate</name>
        <dbReference type="ChEBI" id="CHEBI:58702"/>
    </ligand>
</feature>
<dbReference type="Pfam" id="PF05524">
    <property type="entry name" value="PEP-utilisers_N"/>
    <property type="match status" value="1"/>
</dbReference>
<dbReference type="InterPro" id="IPR015813">
    <property type="entry name" value="Pyrv/PenolPyrv_kinase-like_dom"/>
</dbReference>
<evidence type="ECO:0000259" key="23">
    <source>
        <dbReference type="Pfam" id="PF05524"/>
    </source>
</evidence>
<organism evidence="24 25">
    <name type="scientific">Halobellus salinus</name>
    <dbReference type="NCBI Taxonomy" id="931585"/>
    <lineage>
        <taxon>Archaea</taxon>
        <taxon>Methanobacteriati</taxon>
        <taxon>Methanobacteriota</taxon>
        <taxon>Stenosarchaea group</taxon>
        <taxon>Halobacteria</taxon>
        <taxon>Halobacteriales</taxon>
        <taxon>Haloferacaceae</taxon>
        <taxon>Halobellus</taxon>
    </lineage>
</organism>
<evidence type="ECO:0000256" key="11">
    <source>
        <dbReference type="ARBA" id="ARBA00022679"/>
    </source>
</evidence>
<evidence type="ECO:0000256" key="2">
    <source>
        <dbReference type="ARBA" id="ARBA00001946"/>
    </source>
</evidence>
<dbReference type="GO" id="GO:0005737">
    <property type="term" value="C:cytoplasm"/>
    <property type="evidence" value="ECO:0007669"/>
    <property type="project" value="UniProtKB-SubCell"/>
</dbReference>
<dbReference type="Gene3D" id="3.50.30.10">
    <property type="entry name" value="Phosphohistidine domain"/>
    <property type="match status" value="1"/>
</dbReference>
<dbReference type="Proteomes" id="UP000653099">
    <property type="component" value="Unassembled WGS sequence"/>
</dbReference>
<evidence type="ECO:0000256" key="13">
    <source>
        <dbReference type="ARBA" id="ARBA00022723"/>
    </source>
</evidence>
<dbReference type="Pfam" id="PF02896">
    <property type="entry name" value="PEP-utilizers_C"/>
    <property type="match status" value="1"/>
</dbReference>
<feature type="binding site" evidence="19">
    <location>
        <position position="444"/>
    </location>
    <ligand>
        <name>Mg(2+)</name>
        <dbReference type="ChEBI" id="CHEBI:18420"/>
    </ligand>
</feature>
<evidence type="ECO:0000256" key="7">
    <source>
        <dbReference type="ARBA" id="ARBA00016544"/>
    </source>
</evidence>
<comment type="catalytic activity">
    <reaction evidence="1">
        <text>L-histidyl-[protein] + phosphoenolpyruvate = N(pros)-phospho-L-histidyl-[protein] + pyruvate</text>
        <dbReference type="Rhea" id="RHEA:23880"/>
        <dbReference type="Rhea" id="RHEA-COMP:9745"/>
        <dbReference type="Rhea" id="RHEA-COMP:9746"/>
        <dbReference type="ChEBI" id="CHEBI:15361"/>
        <dbReference type="ChEBI" id="CHEBI:29979"/>
        <dbReference type="ChEBI" id="CHEBI:58702"/>
        <dbReference type="ChEBI" id="CHEBI:64837"/>
        <dbReference type="EC" id="2.7.3.9"/>
    </reaction>
</comment>
<dbReference type="NCBIfam" id="TIGR01417">
    <property type="entry name" value="PTS_I_fam"/>
    <property type="match status" value="1"/>
</dbReference>
<evidence type="ECO:0000256" key="8">
    <source>
        <dbReference type="ARBA" id="ARBA00022448"/>
    </source>
</evidence>
<comment type="caution">
    <text evidence="24">The sequence shown here is derived from an EMBL/GenBank/DDBJ whole genome shotgun (WGS) entry which is preliminary data.</text>
</comment>
<keyword evidence="11" id="KW-0808">Transferase</keyword>
<keyword evidence="14" id="KW-0418">Kinase</keyword>
<evidence type="ECO:0000256" key="12">
    <source>
        <dbReference type="ARBA" id="ARBA00022683"/>
    </source>
</evidence>
<dbReference type="InterPro" id="IPR008279">
    <property type="entry name" value="PEP-util_enz_mobile_dom"/>
</dbReference>
<dbReference type="PANTHER" id="PTHR46244:SF3">
    <property type="entry name" value="PHOSPHOENOLPYRUVATE-PROTEIN PHOSPHOTRANSFERASE"/>
    <property type="match status" value="1"/>
</dbReference>
<dbReference type="InterPro" id="IPR036618">
    <property type="entry name" value="PtsI_HPr-bd_sf"/>
</dbReference>
<dbReference type="InterPro" id="IPR006318">
    <property type="entry name" value="PTS_EI-like"/>
</dbReference>
<keyword evidence="25" id="KW-1185">Reference proteome</keyword>
<evidence type="ECO:0000256" key="18">
    <source>
        <dbReference type="PIRSR" id="PIRSR000732-2"/>
    </source>
</evidence>
<evidence type="ECO:0000256" key="10">
    <source>
        <dbReference type="ARBA" id="ARBA00022597"/>
    </source>
</evidence>
<evidence type="ECO:0000256" key="1">
    <source>
        <dbReference type="ARBA" id="ARBA00000683"/>
    </source>
</evidence>
<dbReference type="EC" id="2.7.3.9" evidence="6"/>
<evidence type="ECO:0000256" key="19">
    <source>
        <dbReference type="PIRSR" id="PIRSR000732-3"/>
    </source>
</evidence>
<keyword evidence="13 19" id="KW-0479">Metal-binding</keyword>
<dbReference type="InterPro" id="IPR000121">
    <property type="entry name" value="PEP_util_C"/>
</dbReference>
<dbReference type="Gene3D" id="1.10.274.10">
    <property type="entry name" value="PtsI, HPr-binding domain"/>
    <property type="match status" value="1"/>
</dbReference>
<dbReference type="Pfam" id="PF00391">
    <property type="entry name" value="PEP-utilizers"/>
    <property type="match status" value="1"/>
</dbReference>
<dbReference type="GO" id="GO:0008965">
    <property type="term" value="F:phosphoenolpyruvate-protein phosphotransferase activity"/>
    <property type="evidence" value="ECO:0007669"/>
    <property type="project" value="UniProtKB-EC"/>
</dbReference>
<feature type="binding site" evidence="19">
    <location>
        <position position="468"/>
    </location>
    <ligand>
        <name>Mg(2+)</name>
        <dbReference type="ChEBI" id="CHEBI:18420"/>
    </ligand>
</feature>
<dbReference type="OrthoDB" id="23397at2157"/>
<evidence type="ECO:0000256" key="5">
    <source>
        <dbReference type="ARBA" id="ARBA00007837"/>
    </source>
</evidence>
<feature type="region of interest" description="Disordered" evidence="20">
    <location>
        <begin position="20"/>
        <end position="71"/>
    </location>
</feature>
<dbReference type="SUPFAM" id="SSF51621">
    <property type="entry name" value="Phosphoenolpyruvate/pyruvate domain"/>
    <property type="match status" value="1"/>
</dbReference>
<dbReference type="SUPFAM" id="SSF52009">
    <property type="entry name" value="Phosphohistidine domain"/>
    <property type="match status" value="1"/>
</dbReference>
<dbReference type="PANTHER" id="PTHR46244">
    <property type="entry name" value="PHOSPHOENOLPYRUVATE-PROTEIN PHOSPHOTRANSFERASE"/>
    <property type="match status" value="1"/>
</dbReference>
<feature type="binding site" evidence="18">
    <location>
        <position position="306"/>
    </location>
    <ligand>
        <name>phosphoenolpyruvate</name>
        <dbReference type="ChEBI" id="CHEBI:58702"/>
    </ligand>
</feature>
<dbReference type="SUPFAM" id="SSF47831">
    <property type="entry name" value="Enzyme I of the PEP:sugar phosphotransferase system HPr-binding (sub)domain"/>
    <property type="match status" value="1"/>
</dbReference>
<feature type="binding site" evidence="18">
    <location>
        <begin position="467"/>
        <end position="468"/>
    </location>
    <ligand>
        <name>phosphoenolpyruvate</name>
        <dbReference type="ChEBI" id="CHEBI:58702"/>
    </ligand>
</feature>
<comment type="cofactor">
    <cofactor evidence="2 19">
        <name>Mg(2+)</name>
        <dbReference type="ChEBI" id="CHEBI:18420"/>
    </cofactor>
</comment>
<keyword evidence="15 19" id="KW-0460">Magnesium</keyword>
<dbReference type="GO" id="GO:0016301">
    <property type="term" value="F:kinase activity"/>
    <property type="evidence" value="ECO:0007669"/>
    <property type="project" value="UniProtKB-KW"/>
</dbReference>
<comment type="subcellular location">
    <subcellularLocation>
        <location evidence="4">Cytoplasm</location>
    </subcellularLocation>
</comment>
<evidence type="ECO:0000259" key="22">
    <source>
        <dbReference type="Pfam" id="PF02896"/>
    </source>
</evidence>
<name>A0A830EJL1_9EURY</name>
<keyword evidence="8" id="KW-0813">Transport</keyword>
<evidence type="ECO:0000256" key="17">
    <source>
        <dbReference type="PIRSR" id="PIRSR000732-1"/>
    </source>
</evidence>
<comment type="function">
    <text evidence="3">General (non sugar-specific) component of the phosphoenolpyruvate-dependent sugar phosphotransferase system (sugar PTS). This major carbohydrate active-transport system catalyzes the phosphorylation of incoming sugar substrates concomitantly with their translocation across the cell membrane. Enzyme I transfers the phosphoryl group from phosphoenolpyruvate (PEP) to the phosphoryl carrier protein (HPr).</text>
</comment>
<gene>
    <name evidence="24" type="ORF">GCM10008995_04450</name>
</gene>
<feature type="active site" description="Tele-phosphohistidine intermediate" evidence="17">
    <location>
        <position position="208"/>
    </location>
</feature>
<dbReference type="InterPro" id="IPR036637">
    <property type="entry name" value="Phosphohistidine_dom_sf"/>
</dbReference>
<feature type="active site" description="Proton donor" evidence="17">
    <location>
        <position position="515"/>
    </location>
</feature>
<dbReference type="InterPro" id="IPR024692">
    <property type="entry name" value="PTS_EI"/>
</dbReference>
<evidence type="ECO:0000256" key="6">
    <source>
        <dbReference type="ARBA" id="ARBA00012232"/>
    </source>
</evidence>
<keyword evidence="12" id="KW-0598">Phosphotransferase system</keyword>
<evidence type="ECO:0000256" key="14">
    <source>
        <dbReference type="ARBA" id="ARBA00022777"/>
    </source>
</evidence>
<evidence type="ECO:0000259" key="21">
    <source>
        <dbReference type="Pfam" id="PF00391"/>
    </source>
</evidence>
<reference evidence="24" key="2">
    <citation type="submission" date="2020-09" db="EMBL/GenBank/DDBJ databases">
        <authorList>
            <person name="Sun Q."/>
            <person name="Ohkuma M."/>
        </authorList>
    </citation>
    <scope>NUCLEOTIDE SEQUENCE</scope>
    <source>
        <strain evidence="24">JCM 14359</strain>
    </source>
</reference>
<feature type="domain" description="Phosphotransferase system enzyme I N-terminal" evidence="23">
    <location>
        <begin position="7"/>
        <end position="143"/>
    </location>
</feature>